<evidence type="ECO:0000256" key="4">
    <source>
        <dbReference type="ARBA" id="ARBA00023239"/>
    </source>
</evidence>
<dbReference type="Proteomes" id="UP000564964">
    <property type="component" value="Unassembled WGS sequence"/>
</dbReference>
<dbReference type="PANTHER" id="PTHR11236:SF49">
    <property type="entry name" value="ANTHRANILATE SYNTHASE COMPONENT 1"/>
    <property type="match status" value="1"/>
</dbReference>
<evidence type="ECO:0000313" key="8">
    <source>
        <dbReference type="EMBL" id="HIH17061.1"/>
    </source>
</evidence>
<dbReference type="GO" id="GO:0000162">
    <property type="term" value="P:L-tryptophan biosynthetic process"/>
    <property type="evidence" value="ECO:0007669"/>
    <property type="project" value="UniProtKB-UniPathway"/>
</dbReference>
<feature type="domain" description="Anthranilate synthase component I N-terminal" evidence="7">
    <location>
        <begin position="43"/>
        <end position="204"/>
    </location>
</feature>
<evidence type="ECO:0000256" key="1">
    <source>
        <dbReference type="ARBA" id="ARBA00004873"/>
    </source>
</evidence>
<protein>
    <recommendedName>
        <fullName evidence="2">anthranilate synthase</fullName>
        <ecNumber evidence="2">4.1.3.27</ecNumber>
    </recommendedName>
</protein>
<evidence type="ECO:0000256" key="2">
    <source>
        <dbReference type="ARBA" id="ARBA00012266"/>
    </source>
</evidence>
<gene>
    <name evidence="8" type="ORF">HA252_06670</name>
    <name evidence="9" type="ORF">J4203_05205</name>
</gene>
<dbReference type="Proteomes" id="UP000678237">
    <property type="component" value="Unassembled WGS sequence"/>
</dbReference>
<dbReference type="PANTHER" id="PTHR11236">
    <property type="entry name" value="AMINOBENZOATE/ANTHRANILATE SYNTHASE"/>
    <property type="match status" value="1"/>
</dbReference>
<keyword evidence="3" id="KW-0822">Tryptophan biosynthesis</keyword>
<evidence type="ECO:0000259" key="7">
    <source>
        <dbReference type="Pfam" id="PF04715"/>
    </source>
</evidence>
<comment type="caution">
    <text evidence="8">The sequence shown here is derived from an EMBL/GenBank/DDBJ whole genome shotgun (WGS) entry which is preliminary data.</text>
</comment>
<dbReference type="GO" id="GO:0004049">
    <property type="term" value="F:anthranilate synthase activity"/>
    <property type="evidence" value="ECO:0007669"/>
    <property type="project" value="UniProtKB-EC"/>
</dbReference>
<dbReference type="EC" id="4.1.3.27" evidence="2"/>
<feature type="domain" description="Chorismate-utilising enzyme C-terminal" evidence="6">
    <location>
        <begin position="258"/>
        <end position="516"/>
    </location>
</feature>
<dbReference type="InterPro" id="IPR006805">
    <property type="entry name" value="Anth_synth_I_N"/>
</dbReference>
<reference evidence="9" key="3">
    <citation type="submission" date="2021-05" db="EMBL/GenBank/DDBJ databases">
        <title>Protein family content uncovers lineage relationships and bacterial pathway maintenance mechanisms in DPANN archaea.</title>
        <authorList>
            <person name="Castelle C.J."/>
            <person name="Meheust R."/>
            <person name="Jaffe A.L."/>
            <person name="Seitz K."/>
            <person name="Gong X."/>
            <person name="Baker B.J."/>
            <person name="Banfield J.F."/>
        </authorList>
    </citation>
    <scope>NUCLEOTIDE SEQUENCE</scope>
    <source>
        <strain evidence="9">RIFCSPLOWO2_01_FULL_58_19</strain>
    </source>
</reference>
<evidence type="ECO:0000313" key="9">
    <source>
        <dbReference type="EMBL" id="MBS3063247.1"/>
    </source>
</evidence>
<dbReference type="Pfam" id="PF04715">
    <property type="entry name" value="Anth_synt_I_N"/>
    <property type="match status" value="1"/>
</dbReference>
<evidence type="ECO:0000313" key="10">
    <source>
        <dbReference type="Proteomes" id="UP000564964"/>
    </source>
</evidence>
<evidence type="ECO:0000259" key="6">
    <source>
        <dbReference type="Pfam" id="PF00425"/>
    </source>
</evidence>
<dbReference type="AlphaFoldDB" id="A0A7J4JH36"/>
<dbReference type="Pfam" id="PF00425">
    <property type="entry name" value="Chorismate_bind"/>
    <property type="match status" value="1"/>
</dbReference>
<dbReference type="UniPathway" id="UPA00035">
    <property type="reaction ID" value="UER00040"/>
</dbReference>
<dbReference type="InterPro" id="IPR005801">
    <property type="entry name" value="ADC_synthase"/>
</dbReference>
<dbReference type="SUPFAM" id="SSF56322">
    <property type="entry name" value="ADC synthase"/>
    <property type="match status" value="1"/>
</dbReference>
<keyword evidence="3" id="KW-0057">Aromatic amino acid biosynthesis</keyword>
<dbReference type="PRINTS" id="PR00095">
    <property type="entry name" value="ANTSNTHASEI"/>
</dbReference>
<comment type="catalytic activity">
    <reaction evidence="5">
        <text>chorismate + L-glutamine = anthranilate + pyruvate + L-glutamate + H(+)</text>
        <dbReference type="Rhea" id="RHEA:21732"/>
        <dbReference type="ChEBI" id="CHEBI:15361"/>
        <dbReference type="ChEBI" id="CHEBI:15378"/>
        <dbReference type="ChEBI" id="CHEBI:16567"/>
        <dbReference type="ChEBI" id="CHEBI:29748"/>
        <dbReference type="ChEBI" id="CHEBI:29985"/>
        <dbReference type="ChEBI" id="CHEBI:58359"/>
        <dbReference type="EC" id="4.1.3.27"/>
    </reaction>
</comment>
<proteinExistence type="predicted"/>
<sequence length="533" mass="58633">MFEDSLAVLRQAKPGSLVPFVHTVDRVLDVPDYFSKLSDFGRKPGSVLFESAEVVSGYGEHSLGFAEPILRASFADPELRITALSPQGERFLAFVGEKPFSFVEGLEFSAKQVKGIIPRKAFKGSEDEKFAEKTPLDALRVLAFTFKPTLQPFKCSGGLFGLFSHDFIDRFEELPPLAERPEPDYEFYFADSLFFVEHQKNKTHFIANALVSDDDSDEQEAYCRARLDALLDKFSDARPLTPRFAPKQAGPGNESISEKSFFAGVKEINENILAGNVFQAVLSAETSLDFNAVPLDAYKALRATNPSPYMFFFGLERGQLLAASPEMGYRVDGNGNGQRFLEVRPIAGTRPRGQDPEEDARLEAELLTDSKELAEHAMLVDLARNDVARASVPGTRQVSKPFTVEKYSHVQHLVSTVRGQLRPELDALHCYPVCMNPGTLTGAPKPEAMKLLRRLEKKGRGFYGGLACYLTPAGVLDSAIVIRAIRLLDGKARLQAGAGIVLDSRPGDEFAEVQAKLAACREAVKKSGGVLLD</sequence>
<dbReference type="Gene3D" id="3.60.120.10">
    <property type="entry name" value="Anthranilate synthase"/>
    <property type="match status" value="1"/>
</dbReference>
<organism evidence="8 10">
    <name type="scientific">Candidatus Iainarchaeum sp</name>
    <dbReference type="NCBI Taxonomy" id="3101447"/>
    <lineage>
        <taxon>Archaea</taxon>
        <taxon>Candidatus Iainarchaeota</taxon>
        <taxon>Candidatus Iainarchaeia</taxon>
        <taxon>Candidatus Iainarchaeales</taxon>
        <taxon>Candidatus Iainarchaeaceae</taxon>
        <taxon>Candidatus Iainarchaeum</taxon>
    </lineage>
</organism>
<keyword evidence="4 8" id="KW-0456">Lyase</keyword>
<evidence type="ECO:0000256" key="5">
    <source>
        <dbReference type="ARBA" id="ARBA00047683"/>
    </source>
</evidence>
<accession>A0A7J4JH36</accession>
<dbReference type="EMBL" id="JAGVWE010000004">
    <property type="protein sequence ID" value="MBS3063247.1"/>
    <property type="molecule type" value="Genomic_DNA"/>
</dbReference>
<keyword evidence="3" id="KW-0028">Amino-acid biosynthesis</keyword>
<reference evidence="9" key="2">
    <citation type="submission" date="2021-03" db="EMBL/GenBank/DDBJ databases">
        <authorList>
            <person name="Jaffe A."/>
        </authorList>
    </citation>
    <scope>NUCLEOTIDE SEQUENCE</scope>
    <source>
        <strain evidence="9">RIFCSPLOWO2_01_FULL_58_19</strain>
    </source>
</reference>
<evidence type="ECO:0000256" key="3">
    <source>
        <dbReference type="ARBA" id="ARBA00022822"/>
    </source>
</evidence>
<name>A0A7J4JH36_9ARCH</name>
<comment type="pathway">
    <text evidence="1">Amino-acid biosynthesis; L-tryptophan biosynthesis; L-tryptophan from chorismate: step 1/5.</text>
</comment>
<dbReference type="InterPro" id="IPR019999">
    <property type="entry name" value="Anth_synth_I-like"/>
</dbReference>
<reference evidence="8" key="1">
    <citation type="journal article" date="2020" name="bioRxiv">
        <title>A rank-normalized archaeal taxonomy based on genome phylogeny resolves widespread incomplete and uneven classifications.</title>
        <authorList>
            <person name="Rinke C."/>
            <person name="Chuvochina M."/>
            <person name="Mussig A.J."/>
            <person name="Chaumeil P.-A."/>
            <person name="Waite D.W."/>
            <person name="Whitman W.B."/>
            <person name="Parks D.H."/>
            <person name="Hugenholtz P."/>
        </authorList>
    </citation>
    <scope>NUCLEOTIDE SEQUENCE</scope>
    <source>
        <strain evidence="8">UBA10219</strain>
    </source>
</reference>
<dbReference type="EMBL" id="DUGH01000160">
    <property type="protein sequence ID" value="HIH17061.1"/>
    <property type="molecule type" value="Genomic_DNA"/>
</dbReference>
<dbReference type="InterPro" id="IPR015890">
    <property type="entry name" value="Chorismate_C"/>
</dbReference>